<proteinExistence type="predicted"/>
<reference evidence="1 2" key="1">
    <citation type="submission" date="2024-05" db="EMBL/GenBank/DDBJ databases">
        <authorList>
            <person name="Wallberg A."/>
        </authorList>
    </citation>
    <scope>NUCLEOTIDE SEQUENCE [LARGE SCALE GENOMIC DNA]</scope>
</reference>
<evidence type="ECO:0000313" key="2">
    <source>
        <dbReference type="Proteomes" id="UP001497623"/>
    </source>
</evidence>
<sequence>MISRPYKIYFCLQDYISIFAKKSLLACFLQFMSNKCPQILTTGGNMCTPFSGEYSYFQCAISNSCQFSFFCDLSITCCASKHQPTTQCKYRLNIHIHFLQLFYQIIQIIKKLIALIEIGYKMTE</sequence>
<keyword evidence="2" id="KW-1185">Reference proteome</keyword>
<evidence type="ECO:0000313" key="1">
    <source>
        <dbReference type="EMBL" id="CAL4118569.1"/>
    </source>
</evidence>
<dbReference type="EMBL" id="CAXKWB010017325">
    <property type="protein sequence ID" value="CAL4118569.1"/>
    <property type="molecule type" value="Genomic_DNA"/>
</dbReference>
<organism evidence="1 2">
    <name type="scientific">Meganyctiphanes norvegica</name>
    <name type="common">Northern krill</name>
    <name type="synonym">Thysanopoda norvegica</name>
    <dbReference type="NCBI Taxonomy" id="48144"/>
    <lineage>
        <taxon>Eukaryota</taxon>
        <taxon>Metazoa</taxon>
        <taxon>Ecdysozoa</taxon>
        <taxon>Arthropoda</taxon>
        <taxon>Crustacea</taxon>
        <taxon>Multicrustacea</taxon>
        <taxon>Malacostraca</taxon>
        <taxon>Eumalacostraca</taxon>
        <taxon>Eucarida</taxon>
        <taxon>Euphausiacea</taxon>
        <taxon>Euphausiidae</taxon>
        <taxon>Meganyctiphanes</taxon>
    </lineage>
</organism>
<dbReference type="Proteomes" id="UP001497623">
    <property type="component" value="Unassembled WGS sequence"/>
</dbReference>
<name>A0AAV2RBD3_MEGNR</name>
<accession>A0AAV2RBD3</accession>
<gene>
    <name evidence="1" type="ORF">MNOR_LOCUS21475</name>
</gene>
<evidence type="ECO:0008006" key="3">
    <source>
        <dbReference type="Google" id="ProtNLM"/>
    </source>
</evidence>
<protein>
    <recommendedName>
        <fullName evidence="3">WAP domain-containing protein</fullName>
    </recommendedName>
</protein>
<comment type="caution">
    <text evidence="1">The sequence shown here is derived from an EMBL/GenBank/DDBJ whole genome shotgun (WGS) entry which is preliminary data.</text>
</comment>
<dbReference type="AlphaFoldDB" id="A0AAV2RBD3"/>